<proteinExistence type="predicted"/>
<sequence length="168" mass="18510">MLRLRALDLWSIPVGCCAENSQLILFTGVRGQECHDEKKRPGQDTLAAAKARSLSGSCCRLRQKTLFTAASLVPPTRSTAPRVSVSGRNAITSSAPAKAQRSPQTYPTGSTTPSARSRRLRWCYFCPHHVAGGRFLSRPRRITAEWANHRWRCRNSSSCAGLCKIKGL</sequence>
<evidence type="ECO:0000313" key="2">
    <source>
        <dbReference type="EMBL" id="KAH7028581.1"/>
    </source>
</evidence>
<keyword evidence="3" id="KW-1185">Reference proteome</keyword>
<evidence type="ECO:0000313" key="3">
    <source>
        <dbReference type="Proteomes" id="UP000774617"/>
    </source>
</evidence>
<name>A0ABQ8FV55_9PEZI</name>
<protein>
    <submittedName>
        <fullName evidence="2">Uncharacterized protein</fullName>
    </submittedName>
</protein>
<accession>A0ABQ8FV55</accession>
<reference evidence="2 3" key="1">
    <citation type="journal article" date="2021" name="Nat. Commun.">
        <title>Genetic determinants of endophytism in the Arabidopsis root mycobiome.</title>
        <authorList>
            <person name="Mesny F."/>
            <person name="Miyauchi S."/>
            <person name="Thiergart T."/>
            <person name="Pickel B."/>
            <person name="Atanasova L."/>
            <person name="Karlsson M."/>
            <person name="Huettel B."/>
            <person name="Barry K.W."/>
            <person name="Haridas S."/>
            <person name="Chen C."/>
            <person name="Bauer D."/>
            <person name="Andreopoulos W."/>
            <person name="Pangilinan J."/>
            <person name="LaButti K."/>
            <person name="Riley R."/>
            <person name="Lipzen A."/>
            <person name="Clum A."/>
            <person name="Drula E."/>
            <person name="Henrissat B."/>
            <person name="Kohler A."/>
            <person name="Grigoriev I.V."/>
            <person name="Martin F.M."/>
            <person name="Hacquard S."/>
        </authorList>
    </citation>
    <scope>NUCLEOTIDE SEQUENCE [LARGE SCALE GENOMIC DNA]</scope>
    <source>
        <strain evidence="2 3">MPI-SDFR-AT-0080</strain>
    </source>
</reference>
<organism evidence="2 3">
    <name type="scientific">Macrophomina phaseolina</name>
    <dbReference type="NCBI Taxonomy" id="35725"/>
    <lineage>
        <taxon>Eukaryota</taxon>
        <taxon>Fungi</taxon>
        <taxon>Dikarya</taxon>
        <taxon>Ascomycota</taxon>
        <taxon>Pezizomycotina</taxon>
        <taxon>Dothideomycetes</taxon>
        <taxon>Dothideomycetes incertae sedis</taxon>
        <taxon>Botryosphaeriales</taxon>
        <taxon>Botryosphaeriaceae</taxon>
        <taxon>Macrophomina</taxon>
    </lineage>
</organism>
<dbReference type="EMBL" id="JAGTJR010000048">
    <property type="protein sequence ID" value="KAH7028581.1"/>
    <property type="molecule type" value="Genomic_DNA"/>
</dbReference>
<comment type="caution">
    <text evidence="2">The sequence shown here is derived from an EMBL/GenBank/DDBJ whole genome shotgun (WGS) entry which is preliminary data.</text>
</comment>
<dbReference type="Proteomes" id="UP000774617">
    <property type="component" value="Unassembled WGS sequence"/>
</dbReference>
<evidence type="ECO:0000256" key="1">
    <source>
        <dbReference type="SAM" id="MobiDB-lite"/>
    </source>
</evidence>
<feature type="region of interest" description="Disordered" evidence="1">
    <location>
        <begin position="78"/>
        <end position="114"/>
    </location>
</feature>
<gene>
    <name evidence="2" type="ORF">B0J12DRAFT_325896</name>
</gene>